<evidence type="ECO:0000256" key="3">
    <source>
        <dbReference type="ARBA" id="ARBA00022748"/>
    </source>
</evidence>
<proteinExistence type="predicted"/>
<dbReference type="PANTHER" id="PTHR30071">
    <property type="entry name" value="HEME EXPORTER PROTEIN C"/>
    <property type="match status" value="1"/>
</dbReference>
<feature type="transmembrane region" description="Helical" evidence="7">
    <location>
        <begin position="87"/>
        <end position="109"/>
    </location>
</feature>
<comment type="subcellular location">
    <subcellularLocation>
        <location evidence="1">Membrane</location>
        <topology evidence="1">Multi-pass membrane protein</topology>
    </subcellularLocation>
</comment>
<gene>
    <name evidence="9" type="ORF">VV01_21690</name>
</gene>
<dbReference type="Pfam" id="PF01578">
    <property type="entry name" value="Cytochrom_C_asm"/>
    <property type="match status" value="1"/>
</dbReference>
<dbReference type="PANTHER" id="PTHR30071:SF1">
    <property type="entry name" value="CYTOCHROME B_B6 PROTEIN-RELATED"/>
    <property type="match status" value="1"/>
</dbReference>
<sequence>MITQLLTRETNTALSDASTNSLYASAVVLTLAMLAFGLDLAQSPARAAREAARRTPAAQESAEAGGSTAVLTRTDDDAPVEPEKRQWAGIGMSLSWLGALLLIACIVLRADAVHRPPLGNMYEFAVVGGAFTMAAFLVWSPRRDVRWLGIFAVGPVLLVEMLAALVFYTDATQLMPSLKSYWLSIHVTVATLSIALFTIGFSLTTLHLIQERVEAGETDRFAFMKALPDSVRLERLSYAVHIIAFPLWTFTLIAGAIWAQEAWGRYWGWDPKEVWTFVIWVVYAAYLHARVTAGWSSRRVAYVVIGGFACIIVNYCVVNMFLVGQHSYSGM</sequence>
<evidence type="ECO:0000256" key="6">
    <source>
        <dbReference type="SAM" id="MobiDB-lite"/>
    </source>
</evidence>
<keyword evidence="10" id="KW-1185">Reference proteome</keyword>
<dbReference type="Proteomes" id="UP000037397">
    <property type="component" value="Unassembled WGS sequence"/>
</dbReference>
<name>A0A0L6CEE7_9MICO</name>
<dbReference type="NCBIfam" id="TIGR03144">
    <property type="entry name" value="cytochr_II_ccsB"/>
    <property type="match status" value="1"/>
</dbReference>
<dbReference type="AlphaFoldDB" id="A0A0L6CEE7"/>
<dbReference type="InterPro" id="IPR002541">
    <property type="entry name" value="Cyt_c_assembly"/>
</dbReference>
<evidence type="ECO:0000313" key="10">
    <source>
        <dbReference type="Proteomes" id="UP000037397"/>
    </source>
</evidence>
<dbReference type="STRING" id="1631356.VV01_21690"/>
<dbReference type="RefSeq" id="WP_050672147.1">
    <property type="nucleotide sequence ID" value="NZ_LAIR01000003.1"/>
</dbReference>
<organism evidence="9 10">
    <name type="scientific">Luteipulveratus halotolerans</name>
    <dbReference type="NCBI Taxonomy" id="1631356"/>
    <lineage>
        <taxon>Bacteria</taxon>
        <taxon>Bacillati</taxon>
        <taxon>Actinomycetota</taxon>
        <taxon>Actinomycetes</taxon>
        <taxon>Micrococcales</taxon>
        <taxon>Dermacoccaceae</taxon>
        <taxon>Luteipulveratus</taxon>
    </lineage>
</organism>
<evidence type="ECO:0000259" key="8">
    <source>
        <dbReference type="Pfam" id="PF01578"/>
    </source>
</evidence>
<keyword evidence="4 7" id="KW-1133">Transmembrane helix</keyword>
<feature type="domain" description="Cytochrome c assembly protein" evidence="8">
    <location>
        <begin position="154"/>
        <end position="322"/>
    </location>
</feature>
<dbReference type="GO" id="GO:0020037">
    <property type="term" value="F:heme binding"/>
    <property type="evidence" value="ECO:0007669"/>
    <property type="project" value="InterPro"/>
</dbReference>
<evidence type="ECO:0000313" key="9">
    <source>
        <dbReference type="EMBL" id="KNX35883.1"/>
    </source>
</evidence>
<dbReference type="GO" id="GO:0017004">
    <property type="term" value="P:cytochrome complex assembly"/>
    <property type="evidence" value="ECO:0007669"/>
    <property type="project" value="UniProtKB-KW"/>
</dbReference>
<feature type="transmembrane region" description="Helical" evidence="7">
    <location>
        <begin position="274"/>
        <end position="293"/>
    </location>
</feature>
<comment type="caution">
    <text evidence="9">The sequence shown here is derived from an EMBL/GenBank/DDBJ whole genome shotgun (WGS) entry which is preliminary data.</text>
</comment>
<feature type="transmembrane region" description="Helical" evidence="7">
    <location>
        <begin position="181"/>
        <end position="203"/>
    </location>
</feature>
<feature type="transmembrane region" description="Helical" evidence="7">
    <location>
        <begin position="121"/>
        <end position="140"/>
    </location>
</feature>
<dbReference type="InterPro" id="IPR017562">
    <property type="entry name" value="Cyt_c_biogenesis_CcsA"/>
</dbReference>
<accession>A0A0L6CEE7</accession>
<feature type="transmembrane region" description="Helical" evidence="7">
    <location>
        <begin position="238"/>
        <end position="259"/>
    </location>
</feature>
<evidence type="ECO:0000256" key="4">
    <source>
        <dbReference type="ARBA" id="ARBA00022989"/>
    </source>
</evidence>
<evidence type="ECO:0000256" key="2">
    <source>
        <dbReference type="ARBA" id="ARBA00022692"/>
    </source>
</evidence>
<protein>
    <submittedName>
        <fullName evidence="9">Cytochrome C biogenesis protein CcsB</fullName>
    </submittedName>
</protein>
<feature type="transmembrane region" description="Helical" evidence="7">
    <location>
        <begin position="147"/>
        <end position="169"/>
    </location>
</feature>
<feature type="region of interest" description="Disordered" evidence="6">
    <location>
        <begin position="50"/>
        <end position="82"/>
    </location>
</feature>
<feature type="transmembrane region" description="Helical" evidence="7">
    <location>
        <begin position="300"/>
        <end position="322"/>
    </location>
</feature>
<evidence type="ECO:0000256" key="1">
    <source>
        <dbReference type="ARBA" id="ARBA00004141"/>
    </source>
</evidence>
<evidence type="ECO:0000256" key="5">
    <source>
        <dbReference type="ARBA" id="ARBA00023136"/>
    </source>
</evidence>
<dbReference type="EMBL" id="LAIR01000003">
    <property type="protein sequence ID" value="KNX35883.1"/>
    <property type="molecule type" value="Genomic_DNA"/>
</dbReference>
<reference evidence="10" key="1">
    <citation type="submission" date="2015-03" db="EMBL/GenBank/DDBJ databases">
        <title>Luteipulveratus halotolerans sp. nov., a novel actinobacterium (Dermacoccaceae) from Sarawak, Malaysia.</title>
        <authorList>
            <person name="Juboi H."/>
            <person name="Basik A."/>
            <person name="Shamsul S.S."/>
            <person name="Arnold P."/>
            <person name="Schmitt E.K."/>
            <person name="Sanglier J.-J."/>
            <person name="Yeo T."/>
        </authorList>
    </citation>
    <scope>NUCLEOTIDE SEQUENCE [LARGE SCALE GENOMIC DNA]</scope>
    <source>
        <strain evidence="10">C296001</strain>
    </source>
</reference>
<dbReference type="InterPro" id="IPR045062">
    <property type="entry name" value="Cyt_c_biogenesis_CcsA/CcmC"/>
</dbReference>
<evidence type="ECO:0000256" key="7">
    <source>
        <dbReference type="SAM" id="Phobius"/>
    </source>
</evidence>
<dbReference type="PATRIC" id="fig|1631356.3.peg.4380"/>
<keyword evidence="5 7" id="KW-0472">Membrane</keyword>
<dbReference type="GO" id="GO:0005886">
    <property type="term" value="C:plasma membrane"/>
    <property type="evidence" value="ECO:0007669"/>
    <property type="project" value="TreeGrafter"/>
</dbReference>
<dbReference type="OrthoDB" id="9814290at2"/>
<keyword evidence="2 7" id="KW-0812">Transmembrane</keyword>
<keyword evidence="3" id="KW-0201">Cytochrome c-type biogenesis</keyword>
<feature type="compositionally biased region" description="Basic and acidic residues" evidence="6">
    <location>
        <begin position="73"/>
        <end position="82"/>
    </location>
</feature>